<dbReference type="InterPro" id="IPR008283">
    <property type="entry name" value="Peptidase_M17_N"/>
</dbReference>
<dbReference type="InterPro" id="IPR011356">
    <property type="entry name" value="Leucine_aapep/pepB"/>
</dbReference>
<evidence type="ECO:0000256" key="7">
    <source>
        <dbReference type="HAMAP-Rule" id="MF_00181"/>
    </source>
</evidence>
<evidence type="ECO:0000256" key="6">
    <source>
        <dbReference type="ARBA" id="ARBA00022801"/>
    </source>
</evidence>
<sequence>MITGDFLKKPQGSVLLIPVFEAHSKSNGIFNKVDQILGGRLSKKAKHLRFKFKKDEIFVLHETEKIHYDSVVVFGVGEKQKLTLPFFQEALSNGIRSTVELKYESAALILDDISTKSSFDLGRTISQSFYLSQYTFLKYKNEEDKEKKMLISELYIYKDEDHEFRAGLKMGEIVSEGVWLTRDLVNEPAINTHPDDLVRVAENIAKESRGKIEVNVLSDKDCRNLGMGAYLAVAQGSNMKPKFIILHYKGSGSRSTSKKVCLIGKSITFDSGGLSLKPSKSMETMKIDMAGGATVLGVFKILARKECKSEVYGILPACENMPSGSAIRPGDIVRALNGKTIEILNTDAEGRLVLADALSYAEKYLRPDYIIDLATLTGAIIVGLGPDIAGLFGNNQDLIEKIKEAASSQGEPVWAMPQFKKYLKKMKSEVADLKNVSGSGYGGGAITASLFLEEFVEKTPWVHLDIAGASYNEDAPQGITPKGATGFGVLTLIELLLTN</sequence>
<dbReference type="GO" id="GO:0006508">
    <property type="term" value="P:proteolysis"/>
    <property type="evidence" value="ECO:0007669"/>
    <property type="project" value="UniProtKB-KW"/>
</dbReference>
<comment type="function">
    <text evidence="7">Presumably involved in the processing and regular turnover of intracellular proteins. Catalyzes the removal of unsubstituted N-terminal amino acids from various peptides.</text>
</comment>
<reference evidence="9 10" key="1">
    <citation type="journal article" date="2016" name="Nat. Commun.">
        <title>Thousands of microbial genomes shed light on interconnected biogeochemical processes in an aquifer system.</title>
        <authorList>
            <person name="Anantharaman K."/>
            <person name="Brown C.T."/>
            <person name="Hug L.A."/>
            <person name="Sharon I."/>
            <person name="Castelle C.J."/>
            <person name="Probst A.J."/>
            <person name="Thomas B.C."/>
            <person name="Singh A."/>
            <person name="Wilkins M.J."/>
            <person name="Karaoz U."/>
            <person name="Brodie E.L."/>
            <person name="Williams K.H."/>
            <person name="Hubbard S.S."/>
            <person name="Banfield J.F."/>
        </authorList>
    </citation>
    <scope>NUCLEOTIDE SEQUENCE [LARGE SCALE GENOMIC DNA]</scope>
</reference>
<dbReference type="InterPro" id="IPR043472">
    <property type="entry name" value="Macro_dom-like"/>
</dbReference>
<dbReference type="HAMAP" id="MF_00181">
    <property type="entry name" value="Cytosol_peptidase_M17"/>
    <property type="match status" value="1"/>
</dbReference>
<feature type="binding site" evidence="7">
    <location>
        <position position="347"/>
    </location>
    <ligand>
        <name>Mn(2+)</name>
        <dbReference type="ChEBI" id="CHEBI:29035"/>
        <label>1</label>
    </ligand>
</feature>
<comment type="caution">
    <text evidence="9">The sequence shown here is derived from an EMBL/GenBank/DDBJ whole genome shotgun (WGS) entry which is preliminary data.</text>
</comment>
<keyword evidence="7" id="KW-0963">Cytoplasm</keyword>
<keyword evidence="7" id="KW-0479">Metal-binding</keyword>
<organism evidence="9 10">
    <name type="scientific">Candidatus Roizmanbacteria bacterium RIFCSPLOWO2_02_FULL_36_11</name>
    <dbReference type="NCBI Taxonomy" id="1802071"/>
    <lineage>
        <taxon>Bacteria</taxon>
        <taxon>Candidatus Roizmaniibacteriota</taxon>
    </lineage>
</organism>
<comment type="catalytic activity">
    <reaction evidence="2 7">
        <text>Release of an N-terminal amino acid, preferentially leucine, but not glutamic or aspartic acids.</text>
        <dbReference type="EC" id="3.4.11.10"/>
    </reaction>
</comment>
<dbReference type="CDD" id="cd00433">
    <property type="entry name" value="Peptidase_M17"/>
    <property type="match status" value="1"/>
</dbReference>
<keyword evidence="4 7" id="KW-0031">Aminopeptidase</keyword>
<keyword evidence="7" id="KW-0464">Manganese</keyword>
<dbReference type="Gene3D" id="3.40.630.10">
    <property type="entry name" value="Zn peptidases"/>
    <property type="match status" value="1"/>
</dbReference>
<evidence type="ECO:0000313" key="9">
    <source>
        <dbReference type="EMBL" id="OGK55564.1"/>
    </source>
</evidence>
<comment type="catalytic activity">
    <reaction evidence="1 7">
        <text>Release of an N-terminal amino acid, Xaa-|-Yaa-, in which Xaa is preferably Leu, but may be other amino acids including Pro although not Arg or Lys, and Yaa may be Pro. Amino acid amides and methyl esters are also readily hydrolyzed, but rates on arylamides are exceedingly low.</text>
        <dbReference type="EC" id="3.4.11.1"/>
    </reaction>
</comment>
<dbReference type="EMBL" id="MGAV01000002">
    <property type="protein sequence ID" value="OGK55564.1"/>
    <property type="molecule type" value="Genomic_DNA"/>
</dbReference>
<feature type="binding site" evidence="7">
    <location>
        <position position="349"/>
    </location>
    <ligand>
        <name>Mn(2+)</name>
        <dbReference type="ChEBI" id="CHEBI:29035"/>
        <label>2</label>
    </ligand>
</feature>
<dbReference type="Proteomes" id="UP000177418">
    <property type="component" value="Unassembled WGS sequence"/>
</dbReference>
<evidence type="ECO:0000256" key="4">
    <source>
        <dbReference type="ARBA" id="ARBA00022438"/>
    </source>
</evidence>
<feature type="active site" evidence="7">
    <location>
        <position position="277"/>
    </location>
</feature>
<feature type="binding site" evidence="7">
    <location>
        <position position="349"/>
    </location>
    <ligand>
        <name>Mn(2+)</name>
        <dbReference type="ChEBI" id="CHEBI:29035"/>
        <label>1</label>
    </ligand>
</feature>
<evidence type="ECO:0000256" key="3">
    <source>
        <dbReference type="ARBA" id="ARBA00009528"/>
    </source>
</evidence>
<gene>
    <name evidence="7" type="primary">pepA</name>
    <name evidence="9" type="ORF">A3H78_05030</name>
</gene>
<keyword evidence="5 7" id="KW-0645">Protease</keyword>
<protein>
    <recommendedName>
        <fullName evidence="7">Probable cytosol aminopeptidase</fullName>
        <ecNumber evidence="7">3.4.11.1</ecNumber>
    </recommendedName>
    <alternativeName>
        <fullName evidence="7">Leucine aminopeptidase</fullName>
        <shortName evidence="7">LAP</shortName>
        <ecNumber evidence="7">3.4.11.10</ecNumber>
    </alternativeName>
    <alternativeName>
        <fullName evidence="7">Leucyl aminopeptidase</fullName>
    </alternativeName>
</protein>
<dbReference type="InterPro" id="IPR023042">
    <property type="entry name" value="Peptidase_M17_leu_NH2_pept"/>
</dbReference>
<feature type="binding site" evidence="7">
    <location>
        <position position="270"/>
    </location>
    <ligand>
        <name>Mn(2+)</name>
        <dbReference type="ChEBI" id="CHEBI:29035"/>
        <label>2</label>
    </ligand>
</feature>
<comment type="cofactor">
    <cofactor evidence="7">
        <name>Mn(2+)</name>
        <dbReference type="ChEBI" id="CHEBI:29035"/>
    </cofactor>
    <text evidence="7">Binds 2 manganese ions per subunit.</text>
</comment>
<dbReference type="Pfam" id="PF02789">
    <property type="entry name" value="Peptidase_M17_N"/>
    <property type="match status" value="1"/>
</dbReference>
<evidence type="ECO:0000256" key="5">
    <source>
        <dbReference type="ARBA" id="ARBA00022670"/>
    </source>
</evidence>
<dbReference type="PANTHER" id="PTHR11963:SF23">
    <property type="entry name" value="CYTOSOL AMINOPEPTIDASE"/>
    <property type="match status" value="1"/>
</dbReference>
<dbReference type="Pfam" id="PF00883">
    <property type="entry name" value="Peptidase_M17"/>
    <property type="match status" value="1"/>
</dbReference>
<feature type="domain" description="Cytosol aminopeptidase" evidence="8">
    <location>
        <begin position="345"/>
        <end position="352"/>
    </location>
</feature>
<evidence type="ECO:0000256" key="1">
    <source>
        <dbReference type="ARBA" id="ARBA00000135"/>
    </source>
</evidence>
<dbReference type="AlphaFoldDB" id="A0A1F7JIW5"/>
<dbReference type="NCBIfam" id="NF002083">
    <property type="entry name" value="PRK00913.3-5"/>
    <property type="match status" value="1"/>
</dbReference>
<feature type="binding site" evidence="7">
    <location>
        <position position="265"/>
    </location>
    <ligand>
        <name>Mn(2+)</name>
        <dbReference type="ChEBI" id="CHEBI:29035"/>
        <label>2</label>
    </ligand>
</feature>
<dbReference type="PANTHER" id="PTHR11963">
    <property type="entry name" value="LEUCINE AMINOPEPTIDASE-RELATED"/>
    <property type="match status" value="1"/>
</dbReference>
<feature type="active site" evidence="7">
    <location>
        <position position="351"/>
    </location>
</feature>
<dbReference type="NCBIfam" id="NF002074">
    <property type="entry name" value="PRK00913.1-4"/>
    <property type="match status" value="1"/>
</dbReference>
<dbReference type="InterPro" id="IPR000819">
    <property type="entry name" value="Peptidase_M17_C"/>
</dbReference>
<comment type="subcellular location">
    <subcellularLocation>
        <location evidence="7">Cytoplasm</location>
    </subcellularLocation>
</comment>
<dbReference type="EC" id="3.4.11.1" evidence="7"/>
<dbReference type="NCBIfam" id="NF002073">
    <property type="entry name" value="PRK00913.1-2"/>
    <property type="match status" value="1"/>
</dbReference>
<feature type="binding site" evidence="7">
    <location>
        <position position="270"/>
    </location>
    <ligand>
        <name>Mn(2+)</name>
        <dbReference type="ChEBI" id="CHEBI:29035"/>
        <label>1</label>
    </ligand>
</feature>
<dbReference type="GO" id="GO:0005737">
    <property type="term" value="C:cytoplasm"/>
    <property type="evidence" value="ECO:0007669"/>
    <property type="project" value="UniProtKB-SubCell"/>
</dbReference>
<evidence type="ECO:0000256" key="2">
    <source>
        <dbReference type="ARBA" id="ARBA00000967"/>
    </source>
</evidence>
<dbReference type="PROSITE" id="PS00631">
    <property type="entry name" value="CYTOSOL_AP"/>
    <property type="match status" value="1"/>
</dbReference>
<name>A0A1F7JIW5_9BACT</name>
<dbReference type="SUPFAM" id="SSF52949">
    <property type="entry name" value="Macro domain-like"/>
    <property type="match status" value="1"/>
</dbReference>
<dbReference type="SUPFAM" id="SSF53187">
    <property type="entry name" value="Zn-dependent exopeptidases"/>
    <property type="match status" value="1"/>
</dbReference>
<dbReference type="GO" id="GO:0070006">
    <property type="term" value="F:metalloaminopeptidase activity"/>
    <property type="evidence" value="ECO:0007669"/>
    <property type="project" value="InterPro"/>
</dbReference>
<evidence type="ECO:0000313" key="10">
    <source>
        <dbReference type="Proteomes" id="UP000177418"/>
    </source>
</evidence>
<feature type="binding site" evidence="7">
    <location>
        <position position="288"/>
    </location>
    <ligand>
        <name>Mn(2+)</name>
        <dbReference type="ChEBI" id="CHEBI:29035"/>
        <label>2</label>
    </ligand>
</feature>
<keyword evidence="6 7" id="KW-0378">Hydrolase</keyword>
<dbReference type="Gene3D" id="3.40.220.10">
    <property type="entry name" value="Leucine Aminopeptidase, subunit E, domain 1"/>
    <property type="match status" value="1"/>
</dbReference>
<dbReference type="GO" id="GO:0030145">
    <property type="term" value="F:manganese ion binding"/>
    <property type="evidence" value="ECO:0007669"/>
    <property type="project" value="UniProtKB-UniRule"/>
</dbReference>
<accession>A0A1F7JIW5</accession>
<evidence type="ECO:0000259" key="8">
    <source>
        <dbReference type="PROSITE" id="PS00631"/>
    </source>
</evidence>
<proteinExistence type="inferred from homology"/>
<comment type="similarity">
    <text evidence="3 7">Belongs to the peptidase M17 family.</text>
</comment>
<dbReference type="PRINTS" id="PR00481">
    <property type="entry name" value="LAMNOPPTDASE"/>
</dbReference>
<dbReference type="EC" id="3.4.11.10" evidence="7"/>